<accession>A0A8S5N8G5</accession>
<reference evidence="1" key="1">
    <citation type="journal article" date="2021" name="Proc. Natl. Acad. Sci. U.S.A.">
        <title>A Catalog of Tens of Thousands of Viruses from Human Metagenomes Reveals Hidden Associations with Chronic Diseases.</title>
        <authorList>
            <person name="Tisza M.J."/>
            <person name="Buck C.B."/>
        </authorList>
    </citation>
    <scope>NUCLEOTIDE SEQUENCE</scope>
    <source>
        <strain evidence="1">Ct7K12</strain>
    </source>
</reference>
<evidence type="ECO:0000313" key="1">
    <source>
        <dbReference type="EMBL" id="DAD90339.1"/>
    </source>
</evidence>
<name>A0A8S5N8G5_9CAUD</name>
<proteinExistence type="predicted"/>
<sequence length="168" mass="19663">MDRGEIIKQAFLKVGDNNAFNDNKGDKYQVADGLLDTVIRKIAIETDFLFNAITVKLTTVGQNKLGENKFNIPIDFLNIIQGNADFRIEGEFIYSKASELYIQYCREISLTEIPNNMFNIIVIYLAKEISLAFNAYNNRYQFLQQQFEEEKRKIIYQQGFMYKPWEVE</sequence>
<dbReference type="EMBL" id="BK015083">
    <property type="protein sequence ID" value="DAD90339.1"/>
    <property type="molecule type" value="Genomic_DNA"/>
</dbReference>
<organism evidence="1">
    <name type="scientific">Podoviridae sp. ct7K12</name>
    <dbReference type="NCBI Taxonomy" id="2826540"/>
    <lineage>
        <taxon>Viruses</taxon>
        <taxon>Duplodnaviria</taxon>
        <taxon>Heunggongvirae</taxon>
        <taxon>Uroviricota</taxon>
        <taxon>Caudoviricetes</taxon>
    </lineage>
</organism>
<protein>
    <submittedName>
        <fullName evidence="1">Tail tubular protein</fullName>
    </submittedName>
</protein>